<evidence type="ECO:0008006" key="10">
    <source>
        <dbReference type="Google" id="ProtNLM"/>
    </source>
</evidence>
<organism evidence="8 9">
    <name type="scientific">Sphaerisporangium krabiense</name>
    <dbReference type="NCBI Taxonomy" id="763782"/>
    <lineage>
        <taxon>Bacteria</taxon>
        <taxon>Bacillati</taxon>
        <taxon>Actinomycetota</taxon>
        <taxon>Actinomycetes</taxon>
        <taxon>Streptosporangiales</taxon>
        <taxon>Streptosporangiaceae</taxon>
        <taxon>Sphaerisporangium</taxon>
    </lineage>
</organism>
<dbReference type="InterPro" id="IPR001128">
    <property type="entry name" value="Cyt_P450"/>
</dbReference>
<dbReference type="GO" id="GO:0005506">
    <property type="term" value="F:iron ion binding"/>
    <property type="evidence" value="ECO:0007669"/>
    <property type="project" value="InterPro"/>
</dbReference>
<dbReference type="PANTHER" id="PTHR46696">
    <property type="entry name" value="P450, PUTATIVE (EUROFUNG)-RELATED"/>
    <property type="match status" value="1"/>
</dbReference>
<evidence type="ECO:0000256" key="1">
    <source>
        <dbReference type="ARBA" id="ARBA00010617"/>
    </source>
</evidence>
<dbReference type="PANTHER" id="PTHR46696:SF1">
    <property type="entry name" value="CYTOCHROME P450 YJIB-RELATED"/>
    <property type="match status" value="1"/>
</dbReference>
<keyword evidence="9" id="KW-1185">Reference proteome</keyword>
<dbReference type="PROSITE" id="PS00086">
    <property type="entry name" value="CYTOCHROME_P450"/>
    <property type="match status" value="1"/>
</dbReference>
<dbReference type="SUPFAM" id="SSF48264">
    <property type="entry name" value="Cytochrome P450"/>
    <property type="match status" value="1"/>
</dbReference>
<dbReference type="GO" id="GO:0004497">
    <property type="term" value="F:monooxygenase activity"/>
    <property type="evidence" value="ECO:0007669"/>
    <property type="project" value="UniProtKB-KW"/>
</dbReference>
<reference evidence="8 9" key="1">
    <citation type="submission" date="2020-08" db="EMBL/GenBank/DDBJ databases">
        <title>Sequencing the genomes of 1000 actinobacteria strains.</title>
        <authorList>
            <person name="Klenk H.-P."/>
        </authorList>
    </citation>
    <scope>NUCLEOTIDE SEQUENCE [LARGE SCALE GENOMIC DNA]</scope>
    <source>
        <strain evidence="8 9">DSM 45790</strain>
    </source>
</reference>
<evidence type="ECO:0000256" key="3">
    <source>
        <dbReference type="ARBA" id="ARBA00022723"/>
    </source>
</evidence>
<dbReference type="GO" id="GO:0016705">
    <property type="term" value="F:oxidoreductase activity, acting on paired donors, with incorporation or reduction of molecular oxygen"/>
    <property type="evidence" value="ECO:0007669"/>
    <property type="project" value="InterPro"/>
</dbReference>
<evidence type="ECO:0000256" key="7">
    <source>
        <dbReference type="RuleBase" id="RU000461"/>
    </source>
</evidence>
<evidence type="ECO:0000256" key="2">
    <source>
        <dbReference type="ARBA" id="ARBA00022617"/>
    </source>
</evidence>
<dbReference type="InterPro" id="IPR002397">
    <property type="entry name" value="Cyt_P450_B"/>
</dbReference>
<evidence type="ECO:0000313" key="8">
    <source>
        <dbReference type="EMBL" id="MBB5625536.1"/>
    </source>
</evidence>
<accession>A0A7W9DNK6</accession>
<comment type="caution">
    <text evidence="8">The sequence shown here is derived from an EMBL/GenBank/DDBJ whole genome shotgun (WGS) entry which is preliminary data.</text>
</comment>
<dbReference type="GO" id="GO:0020037">
    <property type="term" value="F:heme binding"/>
    <property type="evidence" value="ECO:0007669"/>
    <property type="project" value="InterPro"/>
</dbReference>
<keyword evidence="2 7" id="KW-0349">Heme</keyword>
<proteinExistence type="inferred from homology"/>
<dbReference type="PRINTS" id="PR00359">
    <property type="entry name" value="BP450"/>
</dbReference>
<dbReference type="Proteomes" id="UP000588112">
    <property type="component" value="Unassembled WGS sequence"/>
</dbReference>
<dbReference type="Pfam" id="PF00067">
    <property type="entry name" value="p450"/>
    <property type="match status" value="1"/>
</dbReference>
<dbReference type="EMBL" id="JACHBR010000001">
    <property type="protein sequence ID" value="MBB5625536.1"/>
    <property type="molecule type" value="Genomic_DNA"/>
</dbReference>
<keyword evidence="3 7" id="KW-0479">Metal-binding</keyword>
<gene>
    <name evidence="8" type="ORF">BJ981_001235</name>
</gene>
<evidence type="ECO:0000256" key="4">
    <source>
        <dbReference type="ARBA" id="ARBA00023002"/>
    </source>
</evidence>
<keyword evidence="6 7" id="KW-0503">Monooxygenase</keyword>
<dbReference type="FunFam" id="1.10.630.10:FF:000018">
    <property type="entry name" value="Cytochrome P450 monooxygenase"/>
    <property type="match status" value="1"/>
</dbReference>
<dbReference type="InterPro" id="IPR036396">
    <property type="entry name" value="Cyt_P450_sf"/>
</dbReference>
<evidence type="ECO:0000256" key="5">
    <source>
        <dbReference type="ARBA" id="ARBA00023004"/>
    </source>
</evidence>
<evidence type="ECO:0000256" key="6">
    <source>
        <dbReference type="ARBA" id="ARBA00023033"/>
    </source>
</evidence>
<dbReference type="InterPro" id="IPR017972">
    <property type="entry name" value="Cyt_P450_CS"/>
</dbReference>
<name>A0A7W9DNK6_9ACTN</name>
<dbReference type="Gene3D" id="1.10.630.10">
    <property type="entry name" value="Cytochrome P450"/>
    <property type="match status" value="1"/>
</dbReference>
<comment type="similarity">
    <text evidence="1 7">Belongs to the cytochrome P450 family.</text>
</comment>
<keyword evidence="4 7" id="KW-0560">Oxidoreductase</keyword>
<sequence>MSMSAGSTPGTAPFLDVLDPAFDFHSPEVIAAQEESWYADSPLGPLVLRYAEAQEVMRDRGFDHNGKGFLAENGVVDGPVYDWFVPMIVNHDGAEHRRLRGLVNKAFTPRMVEGLRPFIRAWAEELTERLRAAEICEFVEQFSDPLPLAVMCRLLGVPVEDYEFFRRWSPEIGLVFGLANGGDVATRVARAVVALNDYVDGLIKDKQAHPGEDLSSALVAAWEGGGRVTRDELRNLLVTLVFAAHDTTRHQLANAVVAFAEHPGQWELLARDPGLAPRAVEELFRYRPSTTILFRYAIEDLEFHGLRVAKGTALTVLTPAAQRDPRVHENAQDLDITAVRRTPPLQFGGGPHHCLGAALARAELTEALPALTARLGPPSLAGPVVWTPPIGIYGALTVPLRFA</sequence>
<keyword evidence="5 7" id="KW-0408">Iron</keyword>
<dbReference type="RefSeq" id="WP_204070348.1">
    <property type="nucleotide sequence ID" value="NZ_BOOS01000025.1"/>
</dbReference>
<evidence type="ECO:0000313" key="9">
    <source>
        <dbReference type="Proteomes" id="UP000588112"/>
    </source>
</evidence>
<protein>
    <recommendedName>
        <fullName evidence="10">Cytochrome P450</fullName>
    </recommendedName>
</protein>
<dbReference type="AlphaFoldDB" id="A0A7W9DNK6"/>